<proteinExistence type="predicted"/>
<reference evidence="1 2" key="1">
    <citation type="submission" date="2012-10" db="EMBL/GenBank/DDBJ databases">
        <title>Genome sequencing and analysis of entomopathogenic fungi Beauveria bassiana D1-5.</title>
        <authorList>
            <person name="Li Q."/>
            <person name="Wang L."/>
            <person name="Zhang Z."/>
            <person name="Wang Q."/>
            <person name="Ren J."/>
            <person name="Wang M."/>
            <person name="Xu W."/>
            <person name="Wang J."/>
            <person name="Lu Y."/>
            <person name="Du Q."/>
            <person name="Sun Z."/>
        </authorList>
    </citation>
    <scope>NUCLEOTIDE SEQUENCE [LARGE SCALE GENOMIC DNA]</scope>
    <source>
        <strain evidence="1 2">D1-5</strain>
    </source>
</reference>
<organism evidence="1 2">
    <name type="scientific">Beauveria bassiana D1-5</name>
    <dbReference type="NCBI Taxonomy" id="1245745"/>
    <lineage>
        <taxon>Eukaryota</taxon>
        <taxon>Fungi</taxon>
        <taxon>Dikarya</taxon>
        <taxon>Ascomycota</taxon>
        <taxon>Pezizomycotina</taxon>
        <taxon>Sordariomycetes</taxon>
        <taxon>Hypocreomycetidae</taxon>
        <taxon>Hypocreales</taxon>
        <taxon>Cordycipitaceae</taxon>
        <taxon>Beauveria</taxon>
    </lineage>
</organism>
<gene>
    <name evidence="1" type="ORF">BBAD15_g11163</name>
</gene>
<accession>A0A0A2VS36</accession>
<dbReference type="EMBL" id="ANFO01001193">
    <property type="protein sequence ID" value="KGQ03604.1"/>
    <property type="molecule type" value="Genomic_DNA"/>
</dbReference>
<evidence type="ECO:0000313" key="1">
    <source>
        <dbReference type="EMBL" id="KGQ03604.1"/>
    </source>
</evidence>
<dbReference type="AlphaFoldDB" id="A0A0A2VS36"/>
<evidence type="ECO:0000313" key="2">
    <source>
        <dbReference type="Proteomes" id="UP000030106"/>
    </source>
</evidence>
<protein>
    <submittedName>
        <fullName evidence="1">Uncharacterized protein</fullName>
    </submittedName>
</protein>
<comment type="caution">
    <text evidence="1">The sequence shown here is derived from an EMBL/GenBank/DDBJ whole genome shotgun (WGS) entry which is preliminary data.</text>
</comment>
<sequence length="137" mass="13890">MVPWPDEHGTTTIAVAAAVAAATAAAADLDLVQPPEVNHDAALPRIGAERVAVAAALDRKPAAVPRGGANGNGDALGGQRLRDAEGNELVLLHGVAAGREAGRDGGTVVVVDDEVQASGRSERFALVKKMIPVSAEF</sequence>
<dbReference type="Proteomes" id="UP000030106">
    <property type="component" value="Unassembled WGS sequence"/>
</dbReference>
<name>A0A0A2VS36_BEABA</name>
<dbReference type="HOGENOM" id="CLU_1864771_0_0_1"/>